<evidence type="ECO:0000256" key="6">
    <source>
        <dbReference type="ARBA" id="ARBA00023029"/>
    </source>
</evidence>
<dbReference type="NCBIfam" id="NF005829">
    <property type="entry name" value="PRK07726.1"/>
    <property type="match status" value="1"/>
</dbReference>
<sequence>MTQTMLIIAEKPQAGETIAKALLPNGGIKKDGYIEGNNCFITWGIGHLIGLAPPEIYDPKYKTWNLNDLPIIPDPFILIADPSKKKQLKIIRNLADETNVIVNACDAGAEGQHIFQLIYNHLKLLHPVRRLWTSSLTESAIKKAFQNLKNNQDYDNLHQSAKVRSESDWLIGMNGTRGLTTKFQGELLSVGRVQIPTTAFIYDRTIAIENHQKQKFYEVVATFTQGDTEYKGKWVGEELKAQSLADQITQKVLSKVGKITSYQSGDKNESAPKLHDLTLLQREANNQLGWTAQKTLDVAQGLYDKGFITYPRTNCNYVSEDVIPMMLEVFKQITQRMKAPFFIYAKEELVNEKNKRICRPEKITDHHAIIPTEKLPKGISDDERNLYLIITKRLLAQFFSPARYTVHELTTTVEGENFQTRIKELKDLGWKVVYNNQKNEDEEDDNDDVPSFSINEQQAVICLNSETLDKETQPPKPYTESTLLAAMETCGKSLDDDDLKDALKESGIGTVATRASIIERIKKVGYIDLKGKNILITDKGRKLIELLRQMGLTTLTSPELTGQWELRLNKIAKGLDNPDAFLKSMISYSQMMVKDIQNSTIQVQFKEVTGLKCPNCGSDLTDSKKAYNCTNEIDKECKFTLWKNKYSGKAISDKQIEKLLVTGETDYLKFKSKGGKPYEAKIKLKNKETGETEFTFKEKKALPPSNATNKEIETCPKCQKAKVVDKGTLYGCSAYPTCDFHLPKTLLSRAITEEDAINLIKFRNTDELSGFISKRKKPFSAKLTLNDQLKLEFLFLQKSK</sequence>
<dbReference type="GO" id="GO:0006265">
    <property type="term" value="P:DNA topological change"/>
    <property type="evidence" value="ECO:0007669"/>
    <property type="project" value="InterPro"/>
</dbReference>
<reference evidence="16 17" key="3">
    <citation type="journal article" date="2019" name="Int. J. Syst. Evol. Microbiol.">
        <title>Anaerobacillus isosaccharinicus sp. nov., an alkaliphilic bacterium which degrades isosaccharinic acid.</title>
        <authorList>
            <person name="Bassil N.M."/>
            <person name="Lloyd J.R."/>
        </authorList>
    </citation>
    <scope>NUCLEOTIDE SEQUENCE [LARGE SCALE GENOMIC DNA]</scope>
    <source>
        <strain evidence="16 17">NB2006</strain>
    </source>
</reference>
<dbReference type="InterPro" id="IPR013825">
    <property type="entry name" value="Topo_IA_cen_sub2"/>
</dbReference>
<dbReference type="Gene3D" id="1.10.290.10">
    <property type="entry name" value="Topoisomerase I, domain 4"/>
    <property type="match status" value="1"/>
</dbReference>
<dbReference type="InterPro" id="IPR013824">
    <property type="entry name" value="Topo_IA_cen_sub1"/>
</dbReference>
<proteinExistence type="inferred from homology"/>
<dbReference type="PROSITE" id="PS52039">
    <property type="entry name" value="TOPO_IA_2"/>
    <property type="match status" value="1"/>
</dbReference>
<dbReference type="InterPro" id="IPR006171">
    <property type="entry name" value="TOPRIM_dom"/>
</dbReference>
<keyword evidence="8 16" id="KW-0413">Isomerase</keyword>
<organism evidence="15 17">
    <name type="scientific">Anaerobacillus isosaccharinicus</name>
    <dbReference type="NCBI Taxonomy" id="1532552"/>
    <lineage>
        <taxon>Bacteria</taxon>
        <taxon>Bacillati</taxon>
        <taxon>Bacillota</taxon>
        <taxon>Bacilli</taxon>
        <taxon>Bacillales</taxon>
        <taxon>Bacillaceae</taxon>
        <taxon>Anaerobacillus</taxon>
    </lineage>
</organism>
<dbReference type="PROSITE" id="PS50880">
    <property type="entry name" value="TOPRIM"/>
    <property type="match status" value="1"/>
</dbReference>
<dbReference type="PANTHER" id="PTHR11390:SF21">
    <property type="entry name" value="DNA TOPOISOMERASE 3-ALPHA"/>
    <property type="match status" value="1"/>
</dbReference>
<dbReference type="GO" id="GO:0003917">
    <property type="term" value="F:DNA topoisomerase type I (single strand cut, ATP-independent) activity"/>
    <property type="evidence" value="ECO:0007669"/>
    <property type="project" value="UniProtKB-EC"/>
</dbReference>
<keyword evidence="4" id="KW-0479">Metal-binding</keyword>
<dbReference type="InterPro" id="IPR025589">
    <property type="entry name" value="Toprim_C_rpt"/>
</dbReference>
<evidence type="ECO:0000256" key="10">
    <source>
        <dbReference type="ARBA" id="ARBA00031985"/>
    </source>
</evidence>
<dbReference type="GO" id="GO:0046872">
    <property type="term" value="F:metal ion binding"/>
    <property type="evidence" value="ECO:0007669"/>
    <property type="project" value="UniProtKB-KW"/>
</dbReference>
<dbReference type="Gene3D" id="2.70.20.10">
    <property type="entry name" value="Topoisomerase I, domain 3"/>
    <property type="match status" value="1"/>
</dbReference>
<dbReference type="Pfam" id="PF13342">
    <property type="entry name" value="Toprim_Crpt"/>
    <property type="match status" value="2"/>
</dbReference>
<dbReference type="OrthoDB" id="9803554at2"/>
<evidence type="ECO:0000256" key="9">
    <source>
        <dbReference type="ARBA" id="ARBA00030003"/>
    </source>
</evidence>
<dbReference type="InterPro" id="IPR034144">
    <property type="entry name" value="TOPRIM_TopoIII"/>
</dbReference>
<dbReference type="InterPro" id="IPR000380">
    <property type="entry name" value="Topo_IA"/>
</dbReference>
<evidence type="ECO:0000256" key="5">
    <source>
        <dbReference type="ARBA" id="ARBA00022842"/>
    </source>
</evidence>
<comment type="similarity">
    <text evidence="2">Belongs to the type IA topoisomerase family.</text>
</comment>
<feature type="domain" description="Toprim" evidence="13">
    <location>
        <begin position="4"/>
        <end position="137"/>
    </location>
</feature>
<reference evidence="16 17" key="2">
    <citation type="journal article" date="2017" name="Genome Announc.">
        <title>Draft Genome Sequences of Four Alkaliphilic Bacteria Belonging to the Anaerobacillus Genus.</title>
        <authorList>
            <person name="Bassil N.M."/>
            <person name="Lloyd J.R."/>
        </authorList>
    </citation>
    <scope>NUCLEOTIDE SEQUENCE [LARGE SCALE GENOMIC DNA]</scope>
    <source>
        <strain evidence="16 17">NB2006</strain>
    </source>
</reference>
<evidence type="ECO:0000256" key="11">
    <source>
        <dbReference type="ARBA" id="ARBA00032235"/>
    </source>
</evidence>
<dbReference type="NCBIfam" id="TIGR01056">
    <property type="entry name" value="topB"/>
    <property type="match status" value="1"/>
</dbReference>
<gene>
    <name evidence="16" type="ORF">AWH56_008725</name>
    <name evidence="15" type="ORF">AWH56_21460</name>
</gene>
<evidence type="ECO:0000259" key="13">
    <source>
        <dbReference type="PROSITE" id="PS50880"/>
    </source>
</evidence>
<evidence type="ECO:0000256" key="2">
    <source>
        <dbReference type="ARBA" id="ARBA00009446"/>
    </source>
</evidence>
<keyword evidence="5" id="KW-0460">Magnesium</keyword>
<dbReference type="SUPFAM" id="SSF56712">
    <property type="entry name" value="Prokaryotic type I DNA topoisomerase"/>
    <property type="match status" value="1"/>
</dbReference>
<dbReference type="Gene3D" id="3.40.50.140">
    <property type="match status" value="1"/>
</dbReference>
<dbReference type="GO" id="GO:0006310">
    <property type="term" value="P:DNA recombination"/>
    <property type="evidence" value="ECO:0007669"/>
    <property type="project" value="TreeGrafter"/>
</dbReference>
<evidence type="ECO:0000256" key="1">
    <source>
        <dbReference type="ARBA" id="ARBA00000213"/>
    </source>
</evidence>
<dbReference type="SMART" id="SM00437">
    <property type="entry name" value="TOP1Ac"/>
    <property type="match status" value="1"/>
</dbReference>
<keyword evidence="7" id="KW-0238">DNA-binding</keyword>
<dbReference type="Gene3D" id="1.10.460.10">
    <property type="entry name" value="Topoisomerase I, domain 2"/>
    <property type="match status" value="1"/>
</dbReference>
<dbReference type="EC" id="5.6.2.1" evidence="3"/>
<dbReference type="EMBL" id="LQXD01000186">
    <property type="protein sequence ID" value="OIJ06153.1"/>
    <property type="molecule type" value="Genomic_DNA"/>
</dbReference>
<dbReference type="InterPro" id="IPR013497">
    <property type="entry name" value="Topo_IA_cen"/>
</dbReference>
<name>A0A1S2L2E9_9BACI</name>
<dbReference type="PROSITE" id="PS00396">
    <property type="entry name" value="TOPO_IA_1"/>
    <property type="match status" value="1"/>
</dbReference>
<keyword evidence="6" id="KW-0799">Topoisomerase</keyword>
<evidence type="ECO:0000256" key="7">
    <source>
        <dbReference type="ARBA" id="ARBA00023125"/>
    </source>
</evidence>
<comment type="catalytic activity">
    <reaction evidence="1">
        <text>ATP-independent breakage of single-stranded DNA, followed by passage and rejoining.</text>
        <dbReference type="EC" id="5.6.2.1"/>
    </reaction>
</comment>
<evidence type="ECO:0000313" key="17">
    <source>
        <dbReference type="Proteomes" id="UP000180175"/>
    </source>
</evidence>
<dbReference type="InterPro" id="IPR023406">
    <property type="entry name" value="Topo_IA_AS"/>
</dbReference>
<evidence type="ECO:0000259" key="14">
    <source>
        <dbReference type="PROSITE" id="PS52039"/>
    </source>
</evidence>
<dbReference type="RefSeq" id="WP_071318967.1">
    <property type="nucleotide sequence ID" value="NZ_CP063356.2"/>
</dbReference>
<evidence type="ECO:0000256" key="8">
    <source>
        <dbReference type="ARBA" id="ARBA00023235"/>
    </source>
</evidence>
<accession>A0A1S2L2E9</accession>
<dbReference type="GO" id="GO:0043597">
    <property type="term" value="C:cytoplasmic replication fork"/>
    <property type="evidence" value="ECO:0007669"/>
    <property type="project" value="TreeGrafter"/>
</dbReference>
<dbReference type="PRINTS" id="PR00417">
    <property type="entry name" value="PRTPISMRASEI"/>
</dbReference>
<dbReference type="KEGG" id="aia:AWH56_008725"/>
<dbReference type="Pfam" id="PF01751">
    <property type="entry name" value="Toprim"/>
    <property type="match status" value="1"/>
</dbReference>
<keyword evidence="17" id="KW-1185">Reference proteome</keyword>
<dbReference type="AlphaFoldDB" id="A0A1S2L2E9"/>
<dbReference type="CDD" id="cd03362">
    <property type="entry name" value="TOPRIM_TopoIA_TopoIII"/>
    <property type="match status" value="1"/>
</dbReference>
<evidence type="ECO:0000256" key="12">
    <source>
        <dbReference type="ARBA" id="ARBA00032877"/>
    </source>
</evidence>
<dbReference type="InterPro" id="IPR023405">
    <property type="entry name" value="Topo_IA_core_domain"/>
</dbReference>
<dbReference type="CDD" id="cd00186">
    <property type="entry name" value="TOP1Ac"/>
    <property type="match status" value="1"/>
</dbReference>
<dbReference type="GO" id="GO:0003677">
    <property type="term" value="F:DNA binding"/>
    <property type="evidence" value="ECO:0007669"/>
    <property type="project" value="UniProtKB-KW"/>
</dbReference>
<evidence type="ECO:0000256" key="4">
    <source>
        <dbReference type="ARBA" id="ARBA00022723"/>
    </source>
</evidence>
<evidence type="ECO:0000313" key="15">
    <source>
        <dbReference type="EMBL" id="OIJ06153.1"/>
    </source>
</evidence>
<dbReference type="SMART" id="SM00493">
    <property type="entry name" value="TOPRIM"/>
    <property type="match status" value="1"/>
</dbReference>
<dbReference type="EMBL" id="CP063356">
    <property type="protein sequence ID" value="QOY37648.1"/>
    <property type="molecule type" value="Genomic_DNA"/>
</dbReference>
<dbReference type="PANTHER" id="PTHR11390">
    <property type="entry name" value="PROKARYOTIC DNA TOPOISOMERASE"/>
    <property type="match status" value="1"/>
</dbReference>
<dbReference type="InterPro" id="IPR003602">
    <property type="entry name" value="Topo_IA_DNA-bd_dom"/>
</dbReference>
<protein>
    <recommendedName>
        <fullName evidence="3">DNA topoisomerase</fullName>
        <ecNumber evidence="3">5.6.2.1</ecNumber>
    </recommendedName>
    <alternativeName>
        <fullName evidence="12">Omega-protein</fullName>
    </alternativeName>
    <alternativeName>
        <fullName evidence="11">Relaxing enzyme</fullName>
    </alternativeName>
    <alternativeName>
        <fullName evidence="9">Swivelase</fullName>
    </alternativeName>
    <alternativeName>
        <fullName evidence="10">Untwisting enzyme</fullName>
    </alternativeName>
</protein>
<dbReference type="Pfam" id="PF01131">
    <property type="entry name" value="Topoisom_bac"/>
    <property type="match status" value="1"/>
</dbReference>
<reference evidence="16" key="4">
    <citation type="submission" date="2020-10" db="EMBL/GenBank/DDBJ databases">
        <authorList>
            <person name="Bassil N.M."/>
            <person name="Lloyd J.R."/>
        </authorList>
    </citation>
    <scope>NUCLEOTIDE SEQUENCE</scope>
    <source>
        <strain evidence="16">NB2006</strain>
    </source>
</reference>
<evidence type="ECO:0000256" key="3">
    <source>
        <dbReference type="ARBA" id="ARBA00012891"/>
    </source>
</evidence>
<evidence type="ECO:0000313" key="16">
    <source>
        <dbReference type="EMBL" id="QOY37648.1"/>
    </source>
</evidence>
<dbReference type="InterPro" id="IPR003601">
    <property type="entry name" value="Topo_IA_2"/>
</dbReference>
<dbReference type="GO" id="GO:0006281">
    <property type="term" value="P:DNA repair"/>
    <property type="evidence" value="ECO:0007669"/>
    <property type="project" value="TreeGrafter"/>
</dbReference>
<reference evidence="15 17" key="1">
    <citation type="submission" date="2016-10" db="EMBL/GenBank/DDBJ databases">
        <title>Draft genome sequences of four alkaliphilic bacteria belonging to the Anaerobacillus genus.</title>
        <authorList>
            <person name="Bassil N.M."/>
            <person name="Lloyd J.R."/>
        </authorList>
    </citation>
    <scope>NUCLEOTIDE SEQUENCE [LARGE SCALE GENOMIC DNA]</scope>
    <source>
        <strain evidence="15 17">NB2006</strain>
    </source>
</reference>
<dbReference type="SMART" id="SM00436">
    <property type="entry name" value="TOP1Bc"/>
    <property type="match status" value="1"/>
</dbReference>
<feature type="domain" description="Topo IA-type catalytic" evidence="14">
    <location>
        <begin position="154"/>
        <end position="593"/>
    </location>
</feature>
<dbReference type="Proteomes" id="UP000180175">
    <property type="component" value="Chromosome"/>
</dbReference>
<dbReference type="InterPro" id="IPR005738">
    <property type="entry name" value="TopoIII"/>
</dbReference>
<dbReference type="InterPro" id="IPR013826">
    <property type="entry name" value="Topo_IA_cen_sub3"/>
</dbReference>